<organism evidence="1 2">
    <name type="scientific">Halosimplex pelagicum</name>
    <dbReference type="NCBI Taxonomy" id="869886"/>
    <lineage>
        <taxon>Archaea</taxon>
        <taxon>Methanobacteriati</taxon>
        <taxon>Methanobacteriota</taxon>
        <taxon>Stenosarchaea group</taxon>
        <taxon>Halobacteria</taxon>
        <taxon>Halobacteriales</taxon>
        <taxon>Haloarculaceae</taxon>
        <taxon>Halosimplex</taxon>
    </lineage>
</organism>
<name>A0A7D5TSV5_9EURY</name>
<dbReference type="RefSeq" id="WP_179920712.1">
    <property type="nucleotide sequence ID" value="NZ_CP058909.1"/>
</dbReference>
<sequence>MNEMHRNLDYVTDDGGTANWQFYVDSEITSVPESEERTIDVLERLRSAIYPYVELKEIRLGVLQVPESASLEDALTAGKQHPESPITIRSQSALTGDDVAERLSQLQPDESCVLYASDIVSEQTSVELFFRDGVFAIDGERSDRYRSSTAATEPKYSPMSCSILHRGPKYSPVELQGGESVYTLSIGTDTDLWFDDSMIGQINRARLHEILRTLENSLPIVDCNFTVSDMKSYADPDATAVFEYDGPPADELIREYRIDWVESELVETATQYHEGGEAVFEVTSDAPRVQPEELRKRIEAYVDHQRQQGKPPQADRLRVVRTDGTQLEATLTDDTLDWVDDGFEEA</sequence>
<protein>
    <submittedName>
        <fullName evidence="1">Uncharacterized protein</fullName>
    </submittedName>
</protein>
<evidence type="ECO:0000313" key="2">
    <source>
        <dbReference type="Proteomes" id="UP000509346"/>
    </source>
</evidence>
<keyword evidence="2" id="KW-1185">Reference proteome</keyword>
<evidence type="ECO:0000313" key="1">
    <source>
        <dbReference type="EMBL" id="QLH80894.1"/>
    </source>
</evidence>
<dbReference type="KEGG" id="hpel:HZS54_04230"/>
<proteinExistence type="predicted"/>
<reference evidence="1 2" key="1">
    <citation type="submission" date="2020-07" db="EMBL/GenBank/DDBJ databases">
        <title>Halosimplex litoreum sp. nov. and Halosimplex rubrum sp. nov., isolated from different salt environments.</title>
        <authorList>
            <person name="Cui H."/>
        </authorList>
    </citation>
    <scope>NUCLEOTIDE SEQUENCE [LARGE SCALE GENOMIC DNA]</scope>
    <source>
        <strain evidence="1 2">R2</strain>
    </source>
</reference>
<gene>
    <name evidence="1" type="ORF">HZS54_04230</name>
</gene>
<dbReference type="EMBL" id="CP058909">
    <property type="protein sequence ID" value="QLH80894.1"/>
    <property type="molecule type" value="Genomic_DNA"/>
</dbReference>
<dbReference type="AlphaFoldDB" id="A0A7D5TSV5"/>
<dbReference type="GeneID" id="56081769"/>
<dbReference type="Proteomes" id="UP000509346">
    <property type="component" value="Chromosome"/>
</dbReference>
<accession>A0A7D5TSV5</accession>